<evidence type="ECO:0000313" key="2">
    <source>
        <dbReference type="Proteomes" id="UP001165289"/>
    </source>
</evidence>
<dbReference type="AlphaFoldDB" id="A0AAV7KG66"/>
<keyword evidence="2" id="KW-1185">Reference proteome</keyword>
<evidence type="ECO:0000313" key="1">
    <source>
        <dbReference type="EMBL" id="KAI6659680.1"/>
    </source>
</evidence>
<protein>
    <submittedName>
        <fullName evidence="1">Zinc finger protein</fullName>
    </submittedName>
</protein>
<organism evidence="1 2">
    <name type="scientific">Oopsacas minuta</name>
    <dbReference type="NCBI Taxonomy" id="111878"/>
    <lineage>
        <taxon>Eukaryota</taxon>
        <taxon>Metazoa</taxon>
        <taxon>Porifera</taxon>
        <taxon>Hexactinellida</taxon>
        <taxon>Hexasterophora</taxon>
        <taxon>Lyssacinosida</taxon>
        <taxon>Leucopsacidae</taxon>
        <taxon>Oopsacas</taxon>
    </lineage>
</organism>
<dbReference type="EMBL" id="JAKMXF010000055">
    <property type="protein sequence ID" value="KAI6659680.1"/>
    <property type="molecule type" value="Genomic_DNA"/>
</dbReference>
<name>A0AAV7KG66_9METZ</name>
<dbReference type="Proteomes" id="UP001165289">
    <property type="component" value="Unassembled WGS sequence"/>
</dbReference>
<accession>A0AAV7KG66</accession>
<proteinExistence type="predicted"/>
<sequence length="153" mass="16421">MGEIVEVIGIILEEEILSEVNKSPLYSIILDEATDITVTKQLGVSIPYLDNNAVVRTRNLKLLEIINGTADVITETVILYLTSKTPVTLDIRKLAGGATDGASVMVGCEHGVVTRIKQVVPTFITTPCSAHRLSLATCDASDASTMIQDSSEF</sequence>
<dbReference type="PANTHER" id="PTHR46880:SF5">
    <property type="entry name" value="DUF4371 DOMAIN-CONTAINING PROTEIN"/>
    <property type="match status" value="1"/>
</dbReference>
<dbReference type="InterPro" id="IPR012337">
    <property type="entry name" value="RNaseH-like_sf"/>
</dbReference>
<dbReference type="PANTHER" id="PTHR46880">
    <property type="entry name" value="RAS-ASSOCIATING DOMAIN-CONTAINING PROTEIN"/>
    <property type="match status" value="1"/>
</dbReference>
<comment type="caution">
    <text evidence="1">The sequence shown here is derived from an EMBL/GenBank/DDBJ whole genome shotgun (WGS) entry which is preliminary data.</text>
</comment>
<dbReference type="SUPFAM" id="SSF53098">
    <property type="entry name" value="Ribonuclease H-like"/>
    <property type="match status" value="1"/>
</dbReference>
<reference evidence="1 2" key="1">
    <citation type="journal article" date="2023" name="BMC Biol.">
        <title>The compact genome of the sponge Oopsacas minuta (Hexactinellida) is lacking key metazoan core genes.</title>
        <authorList>
            <person name="Santini S."/>
            <person name="Schenkelaars Q."/>
            <person name="Jourda C."/>
            <person name="Duchesne M."/>
            <person name="Belahbib H."/>
            <person name="Rocher C."/>
            <person name="Selva M."/>
            <person name="Riesgo A."/>
            <person name="Vervoort M."/>
            <person name="Leys S.P."/>
            <person name="Kodjabachian L."/>
            <person name="Le Bivic A."/>
            <person name="Borchiellini C."/>
            <person name="Claverie J.M."/>
            <person name="Renard E."/>
        </authorList>
    </citation>
    <scope>NUCLEOTIDE SEQUENCE [LARGE SCALE GENOMIC DNA]</scope>
    <source>
        <strain evidence="1">SPO-2</strain>
    </source>
</reference>
<gene>
    <name evidence="1" type="ORF">LOD99_14603</name>
</gene>